<dbReference type="Pfam" id="PF09729">
    <property type="entry name" value="Gti1_Pac2"/>
    <property type="match status" value="1"/>
</dbReference>
<organism evidence="1 2">
    <name type="scientific">Conidiobolus coronatus (strain ATCC 28846 / CBS 209.66 / NRRL 28638)</name>
    <name type="common">Delacroixia coronata</name>
    <dbReference type="NCBI Taxonomy" id="796925"/>
    <lineage>
        <taxon>Eukaryota</taxon>
        <taxon>Fungi</taxon>
        <taxon>Fungi incertae sedis</taxon>
        <taxon>Zoopagomycota</taxon>
        <taxon>Entomophthoromycotina</taxon>
        <taxon>Entomophthoromycetes</taxon>
        <taxon>Entomophthorales</taxon>
        <taxon>Ancylistaceae</taxon>
        <taxon>Conidiobolus</taxon>
    </lineage>
</organism>
<name>A0A137PDT6_CONC2</name>
<accession>A0A137PDT6</accession>
<gene>
    <name evidence="1" type="ORF">CONCODRAFT_167751</name>
</gene>
<sequence length="216" mass="25437">MNAQQRLPNNYFGTYYGIIKSDEDAARVIEGCIQDRLPLIRTRLNESKRRLIDGGFVFVFKSNSRRERQSDNIQRWTDGKLWSPSKILDNFLIYCELIANYKPLNQSLDYHPDDMQDMEYLNNLSLDPHNELGVINKRYWIDNQKGIFIPKLDGLIKKTLTISLRSGDYHLIAYEFAQLPTNHEFPLLTPNNYLELSELKIDYLTENLKINRFKKA</sequence>
<evidence type="ECO:0000313" key="1">
    <source>
        <dbReference type="EMBL" id="KXN73132.1"/>
    </source>
</evidence>
<dbReference type="PANTHER" id="PTHR28027:SF2">
    <property type="entry name" value="TRANSCRIPTIONAL REGULATOR MIT1"/>
    <property type="match status" value="1"/>
</dbReference>
<reference evidence="1 2" key="1">
    <citation type="journal article" date="2015" name="Genome Biol. Evol.">
        <title>Phylogenomic analyses indicate that early fungi evolved digesting cell walls of algal ancestors of land plants.</title>
        <authorList>
            <person name="Chang Y."/>
            <person name="Wang S."/>
            <person name="Sekimoto S."/>
            <person name="Aerts A.L."/>
            <person name="Choi C."/>
            <person name="Clum A."/>
            <person name="LaButti K.M."/>
            <person name="Lindquist E.A."/>
            <person name="Yee Ngan C."/>
            <person name="Ohm R.A."/>
            <person name="Salamov A.A."/>
            <person name="Grigoriev I.V."/>
            <person name="Spatafora J.W."/>
            <person name="Berbee M.L."/>
        </authorList>
    </citation>
    <scope>NUCLEOTIDE SEQUENCE [LARGE SCALE GENOMIC DNA]</scope>
    <source>
        <strain evidence="1 2">NRRL 28638</strain>
    </source>
</reference>
<protein>
    <recommendedName>
        <fullName evidence="3">Gti1/Pac2 family protein</fullName>
    </recommendedName>
</protein>
<dbReference type="InterPro" id="IPR018608">
    <property type="entry name" value="Gti1/Pac2"/>
</dbReference>
<proteinExistence type="predicted"/>
<dbReference type="GO" id="GO:0003677">
    <property type="term" value="F:DNA binding"/>
    <property type="evidence" value="ECO:0007669"/>
    <property type="project" value="TreeGrafter"/>
</dbReference>
<evidence type="ECO:0000313" key="2">
    <source>
        <dbReference type="Proteomes" id="UP000070444"/>
    </source>
</evidence>
<dbReference type="AlphaFoldDB" id="A0A137PDT6"/>
<dbReference type="Proteomes" id="UP000070444">
    <property type="component" value="Unassembled WGS sequence"/>
</dbReference>
<keyword evidence="2" id="KW-1185">Reference proteome</keyword>
<dbReference type="EMBL" id="KQ964441">
    <property type="protein sequence ID" value="KXN73132.1"/>
    <property type="molecule type" value="Genomic_DNA"/>
</dbReference>
<evidence type="ECO:0008006" key="3">
    <source>
        <dbReference type="Google" id="ProtNLM"/>
    </source>
</evidence>
<dbReference type="OrthoDB" id="5572844at2759"/>
<dbReference type="PANTHER" id="PTHR28027">
    <property type="entry name" value="TRANSCRIPTIONAL REGULATOR MIT1"/>
    <property type="match status" value="1"/>
</dbReference>